<dbReference type="InterPro" id="IPR019575">
    <property type="entry name" value="Nuop51_4Fe4S-bd"/>
</dbReference>
<evidence type="ECO:0000313" key="8">
    <source>
        <dbReference type="Proteomes" id="UP000316517"/>
    </source>
</evidence>
<evidence type="ECO:0000259" key="6">
    <source>
        <dbReference type="PROSITE" id="PS51379"/>
    </source>
</evidence>
<dbReference type="Proteomes" id="UP000316517">
    <property type="component" value="Unassembled WGS sequence"/>
</dbReference>
<dbReference type="PANTHER" id="PTHR43578">
    <property type="entry name" value="NADH-QUINONE OXIDOREDUCTASE SUBUNIT F"/>
    <property type="match status" value="1"/>
</dbReference>
<dbReference type="SUPFAM" id="SSF142984">
    <property type="entry name" value="Nqo1 middle domain-like"/>
    <property type="match status" value="1"/>
</dbReference>
<dbReference type="InterPro" id="IPR037207">
    <property type="entry name" value="Nuop51_4Fe4S-bd_sf"/>
</dbReference>
<keyword evidence="2" id="KW-0004">4Fe-4S</keyword>
<dbReference type="PANTHER" id="PTHR43578:SF3">
    <property type="entry name" value="NADH-QUINONE OXIDOREDUCTASE SUBUNIT F"/>
    <property type="match status" value="1"/>
</dbReference>
<name>A0A523TH26_UNCAE</name>
<dbReference type="InterPro" id="IPR011538">
    <property type="entry name" value="Nuo51_FMN-bd"/>
</dbReference>
<evidence type="ECO:0000256" key="2">
    <source>
        <dbReference type="ARBA" id="ARBA00022485"/>
    </source>
</evidence>
<feature type="domain" description="4Fe-4S ferredoxin-type" evidence="6">
    <location>
        <begin position="421"/>
        <end position="450"/>
    </location>
</feature>
<dbReference type="Pfam" id="PF13237">
    <property type="entry name" value="Fer4_10"/>
    <property type="match status" value="1"/>
</dbReference>
<gene>
    <name evidence="7" type="primary">nuoF</name>
    <name evidence="7" type="ORF">E3J68_01520</name>
</gene>
<organism evidence="7 8">
    <name type="scientific">Aerophobetes bacterium</name>
    <dbReference type="NCBI Taxonomy" id="2030807"/>
    <lineage>
        <taxon>Bacteria</taxon>
        <taxon>Candidatus Aerophobota</taxon>
    </lineage>
</organism>
<dbReference type="Gene3D" id="3.40.50.11540">
    <property type="entry name" value="NADH-ubiquinone oxidoreductase 51kDa subunit"/>
    <property type="match status" value="1"/>
</dbReference>
<dbReference type="InterPro" id="IPR019554">
    <property type="entry name" value="Soluble_ligand-bd"/>
</dbReference>
<evidence type="ECO:0000256" key="3">
    <source>
        <dbReference type="ARBA" id="ARBA00022723"/>
    </source>
</evidence>
<evidence type="ECO:0000313" key="7">
    <source>
        <dbReference type="EMBL" id="TET29595.1"/>
    </source>
</evidence>
<dbReference type="GO" id="GO:0046872">
    <property type="term" value="F:metal ion binding"/>
    <property type="evidence" value="ECO:0007669"/>
    <property type="project" value="UniProtKB-KW"/>
</dbReference>
<dbReference type="Gene3D" id="1.20.1440.230">
    <property type="entry name" value="NADH-ubiquinone oxidoreductase 51kDa subunit, iron-sulphur binding domain"/>
    <property type="match status" value="1"/>
</dbReference>
<keyword evidence="3" id="KW-0479">Metal-binding</keyword>
<dbReference type="FunFam" id="3.40.50.11540:FF:000001">
    <property type="entry name" value="NADH dehydrogenase [ubiquinone] flavoprotein 1, mitochondrial"/>
    <property type="match status" value="1"/>
</dbReference>
<dbReference type="SUPFAM" id="SSF142019">
    <property type="entry name" value="Nqo1 FMN-binding domain-like"/>
    <property type="match status" value="1"/>
</dbReference>
<dbReference type="SMART" id="SM00928">
    <property type="entry name" value="NADH_4Fe-4S"/>
    <property type="match status" value="1"/>
</dbReference>
<evidence type="ECO:0000256" key="1">
    <source>
        <dbReference type="ARBA" id="ARBA00007523"/>
    </source>
</evidence>
<dbReference type="PROSITE" id="PS51379">
    <property type="entry name" value="4FE4S_FER_2"/>
    <property type="match status" value="2"/>
</dbReference>
<dbReference type="Pfam" id="PF10589">
    <property type="entry name" value="NADH_4Fe-4S"/>
    <property type="match status" value="1"/>
</dbReference>
<accession>A0A523TH26</accession>
<dbReference type="AlphaFoldDB" id="A0A523TH26"/>
<evidence type="ECO:0000256" key="5">
    <source>
        <dbReference type="ARBA" id="ARBA00023014"/>
    </source>
</evidence>
<dbReference type="InterPro" id="IPR037225">
    <property type="entry name" value="Nuo51_FMN-bd_sf"/>
</dbReference>
<dbReference type="SUPFAM" id="SSF54862">
    <property type="entry name" value="4Fe-4S ferredoxins"/>
    <property type="match status" value="1"/>
</dbReference>
<comment type="similarity">
    <text evidence="1">Belongs to the complex I 51 kDa subunit family.</text>
</comment>
<dbReference type="PROSITE" id="PS00198">
    <property type="entry name" value="4FE4S_FER_1"/>
    <property type="match status" value="1"/>
</dbReference>
<dbReference type="SUPFAM" id="SSF140490">
    <property type="entry name" value="Nqo1C-terminal domain-like"/>
    <property type="match status" value="1"/>
</dbReference>
<feature type="non-terminal residue" evidence="7">
    <location>
        <position position="1"/>
    </location>
</feature>
<protein>
    <submittedName>
        <fullName evidence="7">NADH-quinone oxidoreductase subunit NuoF</fullName>
    </submittedName>
</protein>
<dbReference type="Gene3D" id="3.30.70.20">
    <property type="match status" value="1"/>
</dbReference>
<dbReference type="NCBIfam" id="NF010120">
    <property type="entry name" value="PRK13596.1"/>
    <property type="match status" value="1"/>
</dbReference>
<evidence type="ECO:0000256" key="4">
    <source>
        <dbReference type="ARBA" id="ARBA00023004"/>
    </source>
</evidence>
<feature type="domain" description="4Fe-4S ferredoxin-type" evidence="6">
    <location>
        <begin position="451"/>
        <end position="478"/>
    </location>
</feature>
<keyword evidence="5" id="KW-0411">Iron-sulfur</keyword>
<dbReference type="EMBL" id="SOJT01000072">
    <property type="protein sequence ID" value="TET29595.1"/>
    <property type="molecule type" value="Genomic_DNA"/>
</dbReference>
<dbReference type="GO" id="GO:0051539">
    <property type="term" value="F:4 iron, 4 sulfur cluster binding"/>
    <property type="evidence" value="ECO:0007669"/>
    <property type="project" value="UniProtKB-KW"/>
</dbReference>
<dbReference type="Pfam" id="PF01512">
    <property type="entry name" value="Complex1_51K"/>
    <property type="match status" value="1"/>
</dbReference>
<sequence>LRNRGLIDPEKIDEYIARNGYSALARALTSMTPETIIKEIKDSGLRGRGGAGFPTGKKWEFAARAKGEEKYIICNADEGDPGAFMDRSIVESDPHSVLEGMTIGARAIGAQHGYIYIRSEYPIAVERMKKAITDAREYGLLGEDILGTGFEFEVSVHQGAGAFVCGEETSLIASLEGRPPEPRMRPPFPAQSGLWGKPTNINNVETWANVPEIINRGASWYSQLGTDTSKGTKVFSLVGKVKNTGLIEVPMGITLRKIIYDIGGGILEDKKFKAVQTGGPSGGCIPEKLLDLPIDYEKLTEVGSIMGSGGMIVMDEDTCMVDVARYFVDFLRGESCGKCTSCREGLESMYQILTGICEGKGKEDDVELLQELGTAIKDGSMCALGGTAANPVLSTIRYFENEYQSHIREQKCPGGVCRELIQYLIDREECTGCLLCVKNCPSSAISGKRKEPVHLDQEKCIKCGVCLEVCKFKAVLVE</sequence>
<reference evidence="7 8" key="1">
    <citation type="submission" date="2019-03" db="EMBL/GenBank/DDBJ databases">
        <title>Metabolic potential of uncultured bacteria and archaea associated with petroleum seepage in deep-sea sediments.</title>
        <authorList>
            <person name="Dong X."/>
            <person name="Hubert C."/>
        </authorList>
    </citation>
    <scope>NUCLEOTIDE SEQUENCE [LARGE SCALE GENOMIC DNA]</scope>
    <source>
        <strain evidence="7">E44_bin3</strain>
    </source>
</reference>
<proteinExistence type="inferred from homology"/>
<dbReference type="FunFam" id="1.20.1440.230:FF:000001">
    <property type="entry name" value="Mitochondrial NADH dehydrogenase flavoprotein 1"/>
    <property type="match status" value="1"/>
</dbReference>
<dbReference type="Pfam" id="PF10531">
    <property type="entry name" value="SLBB"/>
    <property type="match status" value="1"/>
</dbReference>
<dbReference type="Gene3D" id="3.10.20.600">
    <property type="match status" value="1"/>
</dbReference>
<dbReference type="InterPro" id="IPR017896">
    <property type="entry name" value="4Fe4S_Fe-S-bd"/>
</dbReference>
<dbReference type="Gene3D" id="6.10.250.1450">
    <property type="match status" value="1"/>
</dbReference>
<dbReference type="InterPro" id="IPR017900">
    <property type="entry name" value="4Fe4S_Fe_S_CS"/>
</dbReference>
<keyword evidence="4" id="KW-0408">Iron</keyword>
<comment type="caution">
    <text evidence="7">The sequence shown here is derived from an EMBL/GenBank/DDBJ whole genome shotgun (WGS) entry which is preliminary data.</text>
</comment>